<accession>A0A1W6MMD2</accession>
<proteinExistence type="predicted"/>
<protein>
    <recommendedName>
        <fullName evidence="1">Helix-turn-helix domain-containing protein</fullName>
    </recommendedName>
</protein>
<dbReference type="Pfam" id="PF12728">
    <property type="entry name" value="HTH_17"/>
    <property type="match status" value="1"/>
</dbReference>
<dbReference type="Proteomes" id="UP000193431">
    <property type="component" value="Chromosome"/>
</dbReference>
<dbReference type="InterPro" id="IPR009061">
    <property type="entry name" value="DNA-bd_dom_put_sf"/>
</dbReference>
<dbReference type="RefSeq" id="WP_085767481.1">
    <property type="nucleotide sequence ID" value="NZ_CP019344.1"/>
</dbReference>
<dbReference type="GO" id="GO:0003677">
    <property type="term" value="F:DNA binding"/>
    <property type="evidence" value="ECO:0007669"/>
    <property type="project" value="InterPro"/>
</dbReference>
<organism evidence="2 3">
    <name type="scientific">Nonlabens spongiae</name>
    <dbReference type="NCBI Taxonomy" id="331648"/>
    <lineage>
        <taxon>Bacteria</taxon>
        <taxon>Pseudomonadati</taxon>
        <taxon>Bacteroidota</taxon>
        <taxon>Flavobacteriia</taxon>
        <taxon>Flavobacteriales</taxon>
        <taxon>Flavobacteriaceae</taxon>
        <taxon>Nonlabens</taxon>
    </lineage>
</organism>
<sequence>MSTIQTSHKNKIYYTRKEVADLFSCTLATIYNWTKQGKLKAYGKGGRVFYKVDEVHESLVEL</sequence>
<evidence type="ECO:0000313" key="2">
    <source>
        <dbReference type="EMBL" id="ARN78676.1"/>
    </source>
</evidence>
<dbReference type="InterPro" id="IPR010093">
    <property type="entry name" value="SinI_DNA-bd"/>
</dbReference>
<reference evidence="2 3" key="1">
    <citation type="submission" date="2016-11" db="EMBL/GenBank/DDBJ databases">
        <title>Trade-off between light-utilization and light-protection in marine flavobacteria.</title>
        <authorList>
            <person name="Kumagai Y."/>
        </authorList>
    </citation>
    <scope>NUCLEOTIDE SEQUENCE [LARGE SCALE GENOMIC DNA]</scope>
    <source>
        <strain evidence="2 3">JCM 13191</strain>
    </source>
</reference>
<dbReference type="AlphaFoldDB" id="A0A1W6MMD2"/>
<evidence type="ECO:0000259" key="1">
    <source>
        <dbReference type="Pfam" id="PF12728"/>
    </source>
</evidence>
<dbReference type="InterPro" id="IPR041657">
    <property type="entry name" value="HTH_17"/>
</dbReference>
<keyword evidence="3" id="KW-1185">Reference proteome</keyword>
<dbReference type="SUPFAM" id="SSF46955">
    <property type="entry name" value="Putative DNA-binding domain"/>
    <property type="match status" value="1"/>
</dbReference>
<dbReference type="EMBL" id="CP019344">
    <property type="protein sequence ID" value="ARN78676.1"/>
    <property type="molecule type" value="Genomic_DNA"/>
</dbReference>
<dbReference type="OrthoDB" id="1097811at2"/>
<dbReference type="Gene3D" id="1.10.1660.10">
    <property type="match status" value="1"/>
</dbReference>
<gene>
    <name evidence="2" type="ORF">BST97_12120</name>
</gene>
<feature type="domain" description="Helix-turn-helix" evidence="1">
    <location>
        <begin position="13"/>
        <end position="57"/>
    </location>
</feature>
<dbReference type="NCBIfam" id="TIGR01764">
    <property type="entry name" value="excise"/>
    <property type="match status" value="1"/>
</dbReference>
<dbReference type="STRING" id="331648.BST97_12120"/>
<name>A0A1W6MMD2_9FLAO</name>
<evidence type="ECO:0000313" key="3">
    <source>
        <dbReference type="Proteomes" id="UP000193431"/>
    </source>
</evidence>